<dbReference type="EMBL" id="ML735033">
    <property type="protein sequence ID" value="KAB8200860.1"/>
    <property type="molecule type" value="Genomic_DNA"/>
</dbReference>
<evidence type="ECO:0000313" key="1">
    <source>
        <dbReference type="EMBL" id="KAB8200860.1"/>
    </source>
</evidence>
<dbReference type="Proteomes" id="UP000326532">
    <property type="component" value="Unassembled WGS sequence"/>
</dbReference>
<keyword evidence="2" id="KW-1185">Reference proteome</keyword>
<accession>A0A5N6D9W9</accession>
<name>A0A5N6D9W9_ASPPA</name>
<sequence>MIPCGCCCCSPFDKSMYSRSLIVCYIHHILVISFSQELPPVVYLVSDKLMTHLG</sequence>
<dbReference type="AlphaFoldDB" id="A0A5N6D9W9"/>
<gene>
    <name evidence="1" type="ORF">BDV34DRAFT_203965</name>
</gene>
<dbReference type="VEuPathDB" id="FungiDB:BDV34DRAFT_203965"/>
<evidence type="ECO:0000313" key="2">
    <source>
        <dbReference type="Proteomes" id="UP000326532"/>
    </source>
</evidence>
<proteinExistence type="predicted"/>
<reference evidence="1 2" key="1">
    <citation type="submission" date="2019-04" db="EMBL/GenBank/DDBJ databases">
        <title>Fungal friends and foes A comparative genomics study of 23 Aspergillus species from section Flavi.</title>
        <authorList>
            <consortium name="DOE Joint Genome Institute"/>
            <person name="Kjaerbolling I."/>
            <person name="Vesth T.C."/>
            <person name="Frisvad J.C."/>
            <person name="Nybo J.L."/>
            <person name="Theobald S."/>
            <person name="Kildgaard S."/>
            <person name="Petersen T.I."/>
            <person name="Kuo A."/>
            <person name="Sato A."/>
            <person name="Lyhne E.K."/>
            <person name="Kogle M.E."/>
            <person name="Wiebenga A."/>
            <person name="Kun R.S."/>
            <person name="Lubbers R.J."/>
            <person name="Makela M.R."/>
            <person name="Barry K."/>
            <person name="Chovatia M."/>
            <person name="Clum A."/>
            <person name="Daum C."/>
            <person name="Haridas S."/>
            <person name="He G."/>
            <person name="LaButti K."/>
            <person name="Lipzen A."/>
            <person name="Mondo S."/>
            <person name="Pangilinan J."/>
            <person name="Riley R."/>
            <person name="Salamov A."/>
            <person name="Simmons B.A."/>
            <person name="Magnuson J.K."/>
            <person name="Henrissat B."/>
            <person name="Mortensen U.H."/>
            <person name="Larsen T.O."/>
            <person name="De vries R.P."/>
            <person name="Grigoriev I.V."/>
            <person name="Machida M."/>
            <person name="Baker S.E."/>
            <person name="Andersen M.R."/>
        </authorList>
    </citation>
    <scope>NUCLEOTIDE SEQUENCE [LARGE SCALE GENOMIC DNA]</scope>
    <source>
        <strain evidence="1 2">CBS 117618</strain>
    </source>
</reference>
<protein>
    <submittedName>
        <fullName evidence="1">Uncharacterized protein</fullName>
    </submittedName>
</protein>
<organism evidence="1 2">
    <name type="scientific">Aspergillus parasiticus</name>
    <dbReference type="NCBI Taxonomy" id="5067"/>
    <lineage>
        <taxon>Eukaryota</taxon>
        <taxon>Fungi</taxon>
        <taxon>Dikarya</taxon>
        <taxon>Ascomycota</taxon>
        <taxon>Pezizomycotina</taxon>
        <taxon>Eurotiomycetes</taxon>
        <taxon>Eurotiomycetidae</taxon>
        <taxon>Eurotiales</taxon>
        <taxon>Aspergillaceae</taxon>
        <taxon>Aspergillus</taxon>
        <taxon>Aspergillus subgen. Circumdati</taxon>
    </lineage>
</organism>